<dbReference type="Pfam" id="PF07724">
    <property type="entry name" value="AAA_2"/>
    <property type="match status" value="1"/>
</dbReference>
<proteinExistence type="inferred from homology"/>
<evidence type="ECO:0000313" key="9">
    <source>
        <dbReference type="Proteomes" id="UP000051813"/>
    </source>
</evidence>
<dbReference type="PANTHER" id="PTHR48102">
    <property type="entry name" value="ATP-DEPENDENT CLP PROTEASE ATP-BINDING SUBUNIT CLPX-LIKE, MITOCHONDRIAL-RELATED"/>
    <property type="match status" value="1"/>
</dbReference>
<evidence type="ECO:0000256" key="4">
    <source>
        <dbReference type="ARBA" id="ARBA00023186"/>
    </source>
</evidence>
<protein>
    <submittedName>
        <fullName evidence="8">ATP-dependent protease ATP-binding subunit HslU</fullName>
    </submittedName>
</protein>
<dbReference type="GO" id="GO:0005524">
    <property type="term" value="F:ATP binding"/>
    <property type="evidence" value="ECO:0007669"/>
    <property type="project" value="UniProtKB-KW"/>
</dbReference>
<name>A0A0R2BK30_9LACO</name>
<dbReference type="EMBL" id="AYYK01000004">
    <property type="protein sequence ID" value="KRM79221.1"/>
    <property type="molecule type" value="Genomic_DNA"/>
</dbReference>
<dbReference type="GO" id="GO:0051603">
    <property type="term" value="P:proteolysis involved in protein catabolic process"/>
    <property type="evidence" value="ECO:0007669"/>
    <property type="project" value="TreeGrafter"/>
</dbReference>
<dbReference type="InterPro" id="IPR003959">
    <property type="entry name" value="ATPase_AAA_core"/>
</dbReference>
<feature type="domain" description="Clp ATPase C-terminal" evidence="7">
    <location>
        <begin position="361"/>
        <end position="460"/>
    </location>
</feature>
<dbReference type="RefSeq" id="WP_057755014.1">
    <property type="nucleotide sequence ID" value="NZ_AYYK01000004.1"/>
</dbReference>
<gene>
    <name evidence="8" type="ORF">FC84_GL001392</name>
</gene>
<dbReference type="AlphaFoldDB" id="A0A0R2BK30"/>
<keyword evidence="9" id="KW-1185">Reference proteome</keyword>
<dbReference type="STRING" id="1423738.FC84_GL001392"/>
<dbReference type="GO" id="GO:0009376">
    <property type="term" value="C:HslUV protease complex"/>
    <property type="evidence" value="ECO:0007669"/>
    <property type="project" value="InterPro"/>
</dbReference>
<comment type="similarity">
    <text evidence="1">Belongs to the ClpX chaperone family. HslU subfamily.</text>
</comment>
<dbReference type="FunFam" id="3.40.50.300:FF:000220">
    <property type="entry name" value="ATP-dependent protease ATPase subunit HslU"/>
    <property type="match status" value="1"/>
</dbReference>
<evidence type="ECO:0000256" key="1">
    <source>
        <dbReference type="ARBA" id="ARBA00009771"/>
    </source>
</evidence>
<dbReference type="Gene3D" id="3.40.50.300">
    <property type="entry name" value="P-loop containing nucleotide triphosphate hydrolases"/>
    <property type="match status" value="2"/>
</dbReference>
<keyword evidence="8" id="KW-0645">Protease</keyword>
<dbReference type="GO" id="GO:0016887">
    <property type="term" value="F:ATP hydrolysis activity"/>
    <property type="evidence" value="ECO:0007669"/>
    <property type="project" value="InterPro"/>
</dbReference>
<reference evidence="8 9" key="1">
    <citation type="journal article" date="2015" name="Genome Announc.">
        <title>Expanding the biotechnology potential of lactobacilli through comparative genomics of 213 strains and associated genera.</title>
        <authorList>
            <person name="Sun Z."/>
            <person name="Harris H.M."/>
            <person name="McCann A."/>
            <person name="Guo C."/>
            <person name="Argimon S."/>
            <person name="Zhang W."/>
            <person name="Yang X."/>
            <person name="Jeffery I.B."/>
            <person name="Cooney J.C."/>
            <person name="Kagawa T.F."/>
            <person name="Liu W."/>
            <person name="Song Y."/>
            <person name="Salvetti E."/>
            <person name="Wrobel A."/>
            <person name="Rasinkangas P."/>
            <person name="Parkhill J."/>
            <person name="Rea M.C."/>
            <person name="O'Sullivan O."/>
            <person name="Ritari J."/>
            <person name="Douillard F.P."/>
            <person name="Paul Ross R."/>
            <person name="Yang R."/>
            <person name="Briner A.E."/>
            <person name="Felis G.E."/>
            <person name="de Vos W.M."/>
            <person name="Barrangou R."/>
            <person name="Klaenhammer T.R."/>
            <person name="Caufield P.W."/>
            <person name="Cui Y."/>
            <person name="Zhang H."/>
            <person name="O'Toole P.W."/>
        </authorList>
    </citation>
    <scope>NUCLEOTIDE SEQUENCE [LARGE SCALE GENOMIC DNA]</scope>
    <source>
        <strain evidence="8 9">DSM 20335</strain>
    </source>
</reference>
<feature type="domain" description="AAA+ ATPase" evidence="6">
    <location>
        <begin position="50"/>
        <end position="358"/>
    </location>
</feature>
<dbReference type="SMART" id="SM01086">
    <property type="entry name" value="ClpB_D2-small"/>
    <property type="match status" value="1"/>
</dbReference>
<dbReference type="Pfam" id="PF00004">
    <property type="entry name" value="AAA"/>
    <property type="match status" value="1"/>
</dbReference>
<evidence type="ECO:0000259" key="6">
    <source>
        <dbReference type="SMART" id="SM00382"/>
    </source>
</evidence>
<dbReference type="InterPro" id="IPR027417">
    <property type="entry name" value="P-loop_NTPase"/>
</dbReference>
<sequence>MPLERTPREIVAALDEYVIGQHDAKRAVAIALYNRYRRHQLSEQMQHDITPKNLLMIGPTGVGKTEIARRLAAIVNAPFVKVEATKFTEVGYVGRDVEAMVRDLAETAVGIEQKEAYAKVRVQAEKEANKKLIRLLAPGEKKEKKQAQPNNIMQMMNQLMTQQPDQETEEDNDNKNVSSEVLDQRMDLAEKLEKGLLENREVTVKVDEPKKANQMSDMMGSMGVDMGDMLGQITPKRKISRTLPVKEAREVLIKQYSEKLVNQDDLYQRAIQRAQDDGIIFIDEIDKLSSKSKNSGDVSREGVQRDILPIVEGSQVNTKYGPLDTSHVLFVGSGAFAQTKPSDLIPELQGRFPIRVELNDLTKDDFVEILTEPRSALIKQYIALVGADGVKLTFTKEAIDKIAETADDVNKRTDNIGARRLATILEKVLEEVLFDGPDMQMGEIMITEKYVADRIDNIVADQDLTKYIL</sequence>
<evidence type="ECO:0000259" key="7">
    <source>
        <dbReference type="SMART" id="SM01086"/>
    </source>
</evidence>
<dbReference type="InterPro" id="IPR004491">
    <property type="entry name" value="HslU"/>
</dbReference>
<keyword evidence="3 8" id="KW-0067">ATP-binding</keyword>
<dbReference type="Gene3D" id="1.10.8.60">
    <property type="match status" value="1"/>
</dbReference>
<evidence type="ECO:0000313" key="8">
    <source>
        <dbReference type="EMBL" id="KRM79221.1"/>
    </source>
</evidence>
<evidence type="ECO:0000256" key="3">
    <source>
        <dbReference type="ARBA" id="ARBA00022840"/>
    </source>
</evidence>
<dbReference type="SMART" id="SM00382">
    <property type="entry name" value="AAA"/>
    <property type="match status" value="1"/>
</dbReference>
<dbReference type="Proteomes" id="UP000051813">
    <property type="component" value="Unassembled WGS sequence"/>
</dbReference>
<dbReference type="PATRIC" id="fig|1423738.3.peg.1407"/>
<dbReference type="InterPro" id="IPR003593">
    <property type="entry name" value="AAA+_ATPase"/>
</dbReference>
<evidence type="ECO:0000256" key="5">
    <source>
        <dbReference type="SAM" id="MobiDB-lite"/>
    </source>
</evidence>
<dbReference type="GO" id="GO:0008233">
    <property type="term" value="F:peptidase activity"/>
    <property type="evidence" value="ECO:0007669"/>
    <property type="project" value="UniProtKB-KW"/>
</dbReference>
<dbReference type="NCBIfam" id="NF003544">
    <property type="entry name" value="PRK05201.1"/>
    <property type="match status" value="1"/>
</dbReference>
<dbReference type="PANTHER" id="PTHR48102:SF3">
    <property type="entry name" value="ATP-DEPENDENT PROTEASE ATPASE SUBUNIT HSLU"/>
    <property type="match status" value="1"/>
</dbReference>
<feature type="region of interest" description="Disordered" evidence="5">
    <location>
        <begin position="161"/>
        <end position="180"/>
    </location>
</feature>
<comment type="caution">
    <text evidence="8">The sequence shown here is derived from an EMBL/GenBank/DDBJ whole genome shotgun (WGS) entry which is preliminary data.</text>
</comment>
<dbReference type="Pfam" id="PF10431">
    <property type="entry name" value="ClpB_D2-small"/>
    <property type="match status" value="1"/>
</dbReference>
<accession>A0A0R2BK30</accession>
<keyword evidence="4" id="KW-0143">Chaperone</keyword>
<dbReference type="InterPro" id="IPR050052">
    <property type="entry name" value="ATP-dep_Clp_protease_ClpX"/>
</dbReference>
<dbReference type="NCBIfam" id="TIGR00390">
    <property type="entry name" value="hslU"/>
    <property type="match status" value="1"/>
</dbReference>
<keyword evidence="2" id="KW-0547">Nucleotide-binding</keyword>
<evidence type="ECO:0000256" key="2">
    <source>
        <dbReference type="ARBA" id="ARBA00022741"/>
    </source>
</evidence>
<organism evidence="8 9">
    <name type="scientific">Lapidilactobacillus dextrinicus DSM 20335</name>
    <dbReference type="NCBI Taxonomy" id="1423738"/>
    <lineage>
        <taxon>Bacteria</taxon>
        <taxon>Bacillati</taxon>
        <taxon>Bacillota</taxon>
        <taxon>Bacilli</taxon>
        <taxon>Lactobacillales</taxon>
        <taxon>Lactobacillaceae</taxon>
        <taxon>Lapidilactobacillus</taxon>
    </lineage>
</organism>
<dbReference type="SUPFAM" id="SSF52540">
    <property type="entry name" value="P-loop containing nucleoside triphosphate hydrolases"/>
    <property type="match status" value="1"/>
</dbReference>
<keyword evidence="8" id="KW-0378">Hydrolase</keyword>
<dbReference type="OrthoDB" id="9804062at2"/>
<dbReference type="InterPro" id="IPR019489">
    <property type="entry name" value="Clp_ATPase_C"/>
</dbReference>